<evidence type="ECO:0000256" key="3">
    <source>
        <dbReference type="ARBA" id="ARBA00023163"/>
    </source>
</evidence>
<dbReference type="InterPro" id="IPR018062">
    <property type="entry name" value="HTH_AraC-typ_CS"/>
</dbReference>
<comment type="caution">
    <text evidence="5">The sequence shown here is derived from an EMBL/GenBank/DDBJ whole genome shotgun (WGS) entry which is preliminary data.</text>
</comment>
<evidence type="ECO:0000259" key="4">
    <source>
        <dbReference type="PROSITE" id="PS01124"/>
    </source>
</evidence>
<organism evidence="5 6">
    <name type="scientific">Crenobacter oryzisoli</name>
    <dbReference type="NCBI Taxonomy" id="3056844"/>
    <lineage>
        <taxon>Bacteria</taxon>
        <taxon>Pseudomonadati</taxon>
        <taxon>Pseudomonadota</taxon>
        <taxon>Betaproteobacteria</taxon>
        <taxon>Neisseriales</taxon>
        <taxon>Neisseriaceae</taxon>
        <taxon>Crenobacter</taxon>
    </lineage>
</organism>
<keyword evidence="2" id="KW-0238">DNA-binding</keyword>
<evidence type="ECO:0000256" key="1">
    <source>
        <dbReference type="ARBA" id="ARBA00023015"/>
    </source>
</evidence>
<dbReference type="PROSITE" id="PS01124">
    <property type="entry name" value="HTH_ARAC_FAMILY_2"/>
    <property type="match status" value="1"/>
</dbReference>
<sequence length="295" mass="33183">MTTPALPVYETLTQSHAELERCGVLGDGLTAALWLRTQLEDTFYNRPEHHTLSLYLEGGFEIVRRDRPQCQRGAPGKLCVLPAEHESDWQVKGPIRFLHLYFPTEQFDALAVTLLDREPREMQLLDRTYMEDPVLAALCRQLAALDWDSLDGRLTGNALSHEVLAHLMLTNTARRHAVTVKGGLAPWQRRRVRELIEVRLDGELTVGELAAELALSEYHFARMFRTSFGQAPHGWIMQRRLARAQSLLQTSALPLVDIAAASGFASASHLGNRFRAALGVTPGDYRRWYGCSQPS</sequence>
<dbReference type="EMBL" id="JAUEDK010000017">
    <property type="protein sequence ID" value="MDN0075426.1"/>
    <property type="molecule type" value="Genomic_DNA"/>
</dbReference>
<keyword evidence="3" id="KW-0804">Transcription</keyword>
<reference evidence="5" key="1">
    <citation type="submission" date="2023-06" db="EMBL/GenBank/DDBJ databases">
        <authorList>
            <person name="Zhang S."/>
        </authorList>
    </citation>
    <scope>NUCLEOTIDE SEQUENCE</scope>
    <source>
        <strain evidence="5">SG2303</strain>
    </source>
</reference>
<dbReference type="InterPro" id="IPR009057">
    <property type="entry name" value="Homeodomain-like_sf"/>
</dbReference>
<proteinExistence type="predicted"/>
<gene>
    <name evidence="5" type="ORF">QU481_11040</name>
</gene>
<dbReference type="PANTHER" id="PTHR46796:SF6">
    <property type="entry name" value="ARAC SUBFAMILY"/>
    <property type="match status" value="1"/>
</dbReference>
<dbReference type="PROSITE" id="PS00041">
    <property type="entry name" value="HTH_ARAC_FAMILY_1"/>
    <property type="match status" value="1"/>
</dbReference>
<dbReference type="PANTHER" id="PTHR46796">
    <property type="entry name" value="HTH-TYPE TRANSCRIPTIONAL ACTIVATOR RHAS-RELATED"/>
    <property type="match status" value="1"/>
</dbReference>
<name>A0ABT7XNQ7_9NEIS</name>
<dbReference type="InterPro" id="IPR018060">
    <property type="entry name" value="HTH_AraC"/>
</dbReference>
<keyword evidence="1" id="KW-0805">Transcription regulation</keyword>
<dbReference type="InterPro" id="IPR050204">
    <property type="entry name" value="AraC_XylS_family_regulators"/>
</dbReference>
<dbReference type="SUPFAM" id="SSF46689">
    <property type="entry name" value="Homeodomain-like"/>
    <property type="match status" value="2"/>
</dbReference>
<evidence type="ECO:0000313" key="6">
    <source>
        <dbReference type="Proteomes" id="UP001168540"/>
    </source>
</evidence>
<keyword evidence="6" id="KW-1185">Reference proteome</keyword>
<accession>A0ABT7XNQ7</accession>
<dbReference type="RefSeq" id="WP_289830036.1">
    <property type="nucleotide sequence ID" value="NZ_JAUEDK010000017.1"/>
</dbReference>
<dbReference type="Proteomes" id="UP001168540">
    <property type="component" value="Unassembled WGS sequence"/>
</dbReference>
<dbReference type="Pfam" id="PF12833">
    <property type="entry name" value="HTH_18"/>
    <property type="match status" value="1"/>
</dbReference>
<protein>
    <submittedName>
        <fullName evidence="5">AraC family transcriptional regulator</fullName>
    </submittedName>
</protein>
<dbReference type="Gene3D" id="1.10.10.60">
    <property type="entry name" value="Homeodomain-like"/>
    <property type="match status" value="1"/>
</dbReference>
<evidence type="ECO:0000313" key="5">
    <source>
        <dbReference type="EMBL" id="MDN0075426.1"/>
    </source>
</evidence>
<dbReference type="SMART" id="SM00342">
    <property type="entry name" value="HTH_ARAC"/>
    <property type="match status" value="1"/>
</dbReference>
<feature type="domain" description="HTH araC/xylS-type" evidence="4">
    <location>
        <begin position="190"/>
        <end position="288"/>
    </location>
</feature>
<evidence type="ECO:0000256" key="2">
    <source>
        <dbReference type="ARBA" id="ARBA00023125"/>
    </source>
</evidence>